<name>A0AAN6DTC4_9EURO</name>
<dbReference type="Pfam" id="PF11214">
    <property type="entry name" value="Med2"/>
    <property type="match status" value="1"/>
</dbReference>
<dbReference type="Proteomes" id="UP001203852">
    <property type="component" value="Unassembled WGS sequence"/>
</dbReference>
<feature type="compositionally biased region" description="Basic and acidic residues" evidence="1">
    <location>
        <begin position="95"/>
        <end position="122"/>
    </location>
</feature>
<protein>
    <submittedName>
        <fullName evidence="2">Uncharacterized protein</fullName>
    </submittedName>
</protein>
<organism evidence="2 3">
    <name type="scientific">Exophiala viscosa</name>
    <dbReference type="NCBI Taxonomy" id="2486360"/>
    <lineage>
        <taxon>Eukaryota</taxon>
        <taxon>Fungi</taxon>
        <taxon>Dikarya</taxon>
        <taxon>Ascomycota</taxon>
        <taxon>Pezizomycotina</taxon>
        <taxon>Eurotiomycetes</taxon>
        <taxon>Chaetothyriomycetidae</taxon>
        <taxon>Chaetothyriales</taxon>
        <taxon>Herpotrichiellaceae</taxon>
        <taxon>Exophiala</taxon>
    </lineage>
</organism>
<reference evidence="2" key="1">
    <citation type="journal article" date="2022" name="bioRxiv">
        <title>Deciphering the potential niche of two novel black yeast fungi from a biological soil crust based on their genomes, phenotypes, and melanin regulation.</title>
        <authorList>
            <consortium name="DOE Joint Genome Institute"/>
            <person name="Carr E.C."/>
            <person name="Barton Q."/>
            <person name="Grambo S."/>
            <person name="Sullivan M."/>
            <person name="Renfro C.M."/>
            <person name="Kuo A."/>
            <person name="Pangilinan J."/>
            <person name="Lipzen A."/>
            <person name="Keymanesh K."/>
            <person name="Savage E."/>
            <person name="Barry K."/>
            <person name="Grigoriev I.V."/>
            <person name="Riekhof W.R."/>
            <person name="Harris S.S."/>
        </authorList>
    </citation>
    <scope>NUCLEOTIDE SEQUENCE</scope>
    <source>
        <strain evidence="2">JF 03-4F</strain>
    </source>
</reference>
<dbReference type="EMBL" id="MU404357">
    <property type="protein sequence ID" value="KAI1610832.1"/>
    <property type="molecule type" value="Genomic_DNA"/>
</dbReference>
<proteinExistence type="predicted"/>
<dbReference type="InterPro" id="IPR021017">
    <property type="entry name" value="Mediator_Med2_fun"/>
</dbReference>
<evidence type="ECO:0000256" key="1">
    <source>
        <dbReference type="SAM" id="MobiDB-lite"/>
    </source>
</evidence>
<keyword evidence="3" id="KW-1185">Reference proteome</keyword>
<dbReference type="AlphaFoldDB" id="A0AAN6DTC4"/>
<evidence type="ECO:0000313" key="3">
    <source>
        <dbReference type="Proteomes" id="UP001203852"/>
    </source>
</evidence>
<feature type="compositionally biased region" description="Low complexity" evidence="1">
    <location>
        <begin position="126"/>
        <end position="138"/>
    </location>
</feature>
<evidence type="ECO:0000313" key="2">
    <source>
        <dbReference type="EMBL" id="KAI1610832.1"/>
    </source>
</evidence>
<sequence>MATTANKPPYDPVKTVEGMFNGSVTRIAYALKDPLNYAQSTRAVLVETAKKFQDALDDCEIQILDAKWYLEQKLAMNKARREKAREDIAASAKRKRDEEEGVQEKPVEVAKDNAPKRVKTAEPEEAAQPQEPSQQSQAPPMPAVKSEPTSQVPQKQPAMKTTAPKPADKPQAPVKPEVKPSQIPPAPTPKVPEKPPEKPPAVETNFQAPTFDDFTRATPQDTSNEEFNFVSMFGDGDPSADMMAGAGNDMNMNFDMGLGDSFDANATNLNLQDSSLNSLLPGLESYANQAGDDNNFNMGMPMPTNTNMNVNNNSMGTGGAGTDAAAAMGTTDNSLQEVDFSLPALGPNEFDELLNSSDMNFDGNVDFDDNAMGNLENMDLDFDSMFK</sequence>
<comment type="caution">
    <text evidence="2">The sequence shown here is derived from an EMBL/GenBank/DDBJ whole genome shotgun (WGS) entry which is preliminary data.</text>
</comment>
<gene>
    <name evidence="2" type="ORF">EDD36DRAFT_442539</name>
</gene>
<accession>A0AAN6DTC4</accession>
<feature type="region of interest" description="Disordered" evidence="1">
    <location>
        <begin position="87"/>
        <end position="207"/>
    </location>
</feature>